<comment type="caution">
    <text evidence="1">The sequence shown here is derived from an EMBL/GenBank/DDBJ whole genome shotgun (WGS) entry which is preliminary data.</text>
</comment>
<sequence length="83" mass="8951">MESRQLSGSQLSTVQCTIYYGTRLEVVLEVALHGHGRPNYNRCSPAHDTGVTMTAVFDASPLANLHNISVVTLADPPRVEAGE</sequence>
<keyword evidence="2" id="KW-1185">Reference proteome</keyword>
<name>A0A5B7CKR2_PORTR</name>
<organism evidence="1 2">
    <name type="scientific">Portunus trituberculatus</name>
    <name type="common">Swimming crab</name>
    <name type="synonym">Neptunus trituberculatus</name>
    <dbReference type="NCBI Taxonomy" id="210409"/>
    <lineage>
        <taxon>Eukaryota</taxon>
        <taxon>Metazoa</taxon>
        <taxon>Ecdysozoa</taxon>
        <taxon>Arthropoda</taxon>
        <taxon>Crustacea</taxon>
        <taxon>Multicrustacea</taxon>
        <taxon>Malacostraca</taxon>
        <taxon>Eumalacostraca</taxon>
        <taxon>Eucarida</taxon>
        <taxon>Decapoda</taxon>
        <taxon>Pleocyemata</taxon>
        <taxon>Brachyura</taxon>
        <taxon>Eubrachyura</taxon>
        <taxon>Portunoidea</taxon>
        <taxon>Portunidae</taxon>
        <taxon>Portuninae</taxon>
        <taxon>Portunus</taxon>
    </lineage>
</organism>
<evidence type="ECO:0000313" key="1">
    <source>
        <dbReference type="EMBL" id="MPC10282.1"/>
    </source>
</evidence>
<dbReference type="AlphaFoldDB" id="A0A5B7CKR2"/>
<evidence type="ECO:0000313" key="2">
    <source>
        <dbReference type="Proteomes" id="UP000324222"/>
    </source>
</evidence>
<dbReference type="Proteomes" id="UP000324222">
    <property type="component" value="Unassembled WGS sequence"/>
</dbReference>
<accession>A0A5B7CKR2</accession>
<gene>
    <name evidence="1" type="ORF">E2C01_002914</name>
</gene>
<reference evidence="1 2" key="1">
    <citation type="submission" date="2019-05" db="EMBL/GenBank/DDBJ databases">
        <title>Another draft genome of Portunus trituberculatus and its Hox gene families provides insights of decapod evolution.</title>
        <authorList>
            <person name="Jeong J.-H."/>
            <person name="Song I."/>
            <person name="Kim S."/>
            <person name="Choi T."/>
            <person name="Kim D."/>
            <person name="Ryu S."/>
            <person name="Kim W."/>
        </authorList>
    </citation>
    <scope>NUCLEOTIDE SEQUENCE [LARGE SCALE GENOMIC DNA]</scope>
    <source>
        <tissue evidence="1">Muscle</tissue>
    </source>
</reference>
<proteinExistence type="predicted"/>
<dbReference type="EMBL" id="VSRR010000109">
    <property type="protein sequence ID" value="MPC10282.1"/>
    <property type="molecule type" value="Genomic_DNA"/>
</dbReference>
<protein>
    <submittedName>
        <fullName evidence="1">Uncharacterized protein</fullName>
    </submittedName>
</protein>